<reference evidence="2 3" key="1">
    <citation type="submission" date="2024-08" db="EMBL/GenBank/DDBJ databases">
        <title>Whole-genome sequencing of halo(alkali)philic microorganisms from hypersaline lakes.</title>
        <authorList>
            <person name="Sorokin D.Y."/>
            <person name="Merkel A.Y."/>
            <person name="Messina E."/>
            <person name="Yakimov M."/>
        </authorList>
    </citation>
    <scope>NUCLEOTIDE SEQUENCE [LARGE SCALE GENOMIC DNA]</scope>
    <source>
        <strain evidence="2 3">AB-hyl4</strain>
    </source>
</reference>
<keyword evidence="1" id="KW-0812">Transmembrane</keyword>
<organism evidence="2 3">
    <name type="scientific">Natronomicrosphaera hydrolytica</name>
    <dbReference type="NCBI Taxonomy" id="3242702"/>
    <lineage>
        <taxon>Bacteria</taxon>
        <taxon>Pseudomonadati</taxon>
        <taxon>Planctomycetota</taxon>
        <taxon>Phycisphaerae</taxon>
        <taxon>Phycisphaerales</taxon>
        <taxon>Phycisphaeraceae</taxon>
        <taxon>Natronomicrosphaera</taxon>
    </lineage>
</organism>
<proteinExistence type="predicted"/>
<comment type="caution">
    <text evidence="2">The sequence shown here is derived from an EMBL/GenBank/DDBJ whole genome shotgun (WGS) entry which is preliminary data.</text>
</comment>
<evidence type="ECO:0000313" key="2">
    <source>
        <dbReference type="EMBL" id="MFA9478007.1"/>
    </source>
</evidence>
<sequence>MLTQRYGLYIILTGLLIIAVAIALLVAVDGYTLLLLLGGFNGLLVVLAGVWMWTVDQSTI</sequence>
<name>A0ABV4U339_9BACT</name>
<keyword evidence="1" id="KW-1133">Transmembrane helix</keyword>
<keyword evidence="3" id="KW-1185">Reference proteome</keyword>
<evidence type="ECO:0000313" key="3">
    <source>
        <dbReference type="Proteomes" id="UP001575105"/>
    </source>
</evidence>
<dbReference type="EMBL" id="JBGUBD010000004">
    <property type="protein sequence ID" value="MFA9478007.1"/>
    <property type="molecule type" value="Genomic_DNA"/>
</dbReference>
<dbReference type="RefSeq" id="WP_425344936.1">
    <property type="nucleotide sequence ID" value="NZ_JBGUBD010000004.1"/>
</dbReference>
<feature type="transmembrane region" description="Helical" evidence="1">
    <location>
        <begin position="6"/>
        <end position="26"/>
    </location>
</feature>
<accession>A0ABV4U339</accession>
<evidence type="ECO:0000256" key="1">
    <source>
        <dbReference type="SAM" id="Phobius"/>
    </source>
</evidence>
<gene>
    <name evidence="2" type="ORF">ACERK3_06810</name>
</gene>
<keyword evidence="1" id="KW-0472">Membrane</keyword>
<protein>
    <submittedName>
        <fullName evidence="2">Uncharacterized protein</fullName>
    </submittedName>
</protein>
<dbReference type="Proteomes" id="UP001575105">
    <property type="component" value="Unassembled WGS sequence"/>
</dbReference>
<feature type="transmembrane region" description="Helical" evidence="1">
    <location>
        <begin position="33"/>
        <end position="54"/>
    </location>
</feature>